<protein>
    <submittedName>
        <fullName evidence="1">PAS sensor protein</fullName>
    </submittedName>
</protein>
<accession>A0A9K3KBR5</accession>
<proteinExistence type="predicted"/>
<dbReference type="PANTHER" id="PTHR43642:SF1">
    <property type="entry name" value="HYBRID SIGNAL TRANSDUCTION HISTIDINE KINASE G"/>
    <property type="match status" value="1"/>
</dbReference>
<evidence type="ECO:0000313" key="2">
    <source>
        <dbReference type="Proteomes" id="UP000693970"/>
    </source>
</evidence>
<keyword evidence="2" id="KW-1185">Reference proteome</keyword>
<dbReference type="PANTHER" id="PTHR43642">
    <property type="entry name" value="HYBRID SIGNAL TRANSDUCTION HISTIDINE KINASE G"/>
    <property type="match status" value="1"/>
</dbReference>
<dbReference type="PROSITE" id="PS51257">
    <property type="entry name" value="PROKAR_LIPOPROTEIN"/>
    <property type="match status" value="1"/>
</dbReference>
<evidence type="ECO:0000313" key="1">
    <source>
        <dbReference type="EMBL" id="KAG7340231.1"/>
    </source>
</evidence>
<gene>
    <name evidence="1" type="ORF">IV203_023774</name>
</gene>
<comment type="caution">
    <text evidence="1">The sequence shown here is derived from an EMBL/GenBank/DDBJ whole genome shotgun (WGS) entry which is preliminary data.</text>
</comment>
<organism evidence="1 2">
    <name type="scientific">Nitzschia inconspicua</name>
    <dbReference type="NCBI Taxonomy" id="303405"/>
    <lineage>
        <taxon>Eukaryota</taxon>
        <taxon>Sar</taxon>
        <taxon>Stramenopiles</taxon>
        <taxon>Ochrophyta</taxon>
        <taxon>Bacillariophyta</taxon>
        <taxon>Bacillariophyceae</taxon>
        <taxon>Bacillariophycidae</taxon>
        <taxon>Bacillariales</taxon>
        <taxon>Bacillariaceae</taxon>
        <taxon>Nitzschia</taxon>
    </lineage>
</organism>
<sequence>MRGVFAIGKYDLQKQTAQPYLGVVSACQEIVRKIVDDGNASPDASPETLDSIRADLLNDLGHEGLNLLHLPVVVMALDDVQWVDTASIELVSDLLADIEVANLMIVFLYRPDDNDSTSLVAKLNNELRDKESKKILKLMKVEVGRLSENDVNSIILDLLSMDTCSATMDLAALCCRRTGGNVFFLLAFLRMLKDKGYLKYNFGMLKWTWKLEEIESETVATSNVIHSRRKDLDVLKFEKVSIEDFLAVAQEEGILELLTGRNPLRYRWTHDSIQEAAESLIPANESLKLKYDVGKQLLSGLSESEIGNYIFVILGLLNPFALNANTLSLDERIQLAGLNYLAAIRSSKLSSISSTSKFVKCGIAFLPEGHWHSHTVLSLGLFTIATEVKGAQMHEHAMNLYASEVLSQDHLTVLDTLRVYRAQIQYWGLSNNEKSVELCLAALSQLGCRFPRSSFFQTVSLIFCLLKHKRELKKRTIQEVSNLQAVTSI</sequence>
<dbReference type="Proteomes" id="UP000693970">
    <property type="component" value="Unassembled WGS sequence"/>
</dbReference>
<dbReference type="AlphaFoldDB" id="A0A9K3KBR5"/>
<name>A0A9K3KBR5_9STRA</name>
<dbReference type="EMBL" id="JAGRRH010000027">
    <property type="protein sequence ID" value="KAG7340231.1"/>
    <property type="molecule type" value="Genomic_DNA"/>
</dbReference>
<dbReference type="OrthoDB" id="56550at2759"/>
<reference evidence="1" key="2">
    <citation type="submission" date="2021-04" db="EMBL/GenBank/DDBJ databases">
        <authorList>
            <person name="Podell S."/>
        </authorList>
    </citation>
    <scope>NUCLEOTIDE SEQUENCE</scope>
    <source>
        <strain evidence="1">Hildebrandi</strain>
    </source>
</reference>
<reference evidence="1" key="1">
    <citation type="journal article" date="2021" name="Sci. Rep.">
        <title>Diploid genomic architecture of Nitzschia inconspicua, an elite biomass production diatom.</title>
        <authorList>
            <person name="Oliver A."/>
            <person name="Podell S."/>
            <person name="Pinowska A."/>
            <person name="Traller J.C."/>
            <person name="Smith S.R."/>
            <person name="McClure R."/>
            <person name="Beliaev A."/>
            <person name="Bohutskyi P."/>
            <person name="Hill E.A."/>
            <person name="Rabines A."/>
            <person name="Zheng H."/>
            <person name="Allen L.Z."/>
            <person name="Kuo A."/>
            <person name="Grigoriev I.V."/>
            <person name="Allen A.E."/>
            <person name="Hazlebeck D."/>
            <person name="Allen E.E."/>
        </authorList>
    </citation>
    <scope>NUCLEOTIDE SEQUENCE</scope>
    <source>
        <strain evidence="1">Hildebrandi</strain>
    </source>
</reference>
<dbReference type="InterPro" id="IPR053159">
    <property type="entry name" value="Hybrid_Histidine_Kinase"/>
</dbReference>